<dbReference type="PANTHER" id="PTHR32305:SF15">
    <property type="entry name" value="PROTEIN RHSA-RELATED"/>
    <property type="match status" value="1"/>
</dbReference>
<dbReference type="InterPro" id="IPR028994">
    <property type="entry name" value="Integrin_alpha_N"/>
</dbReference>
<evidence type="ECO:0000256" key="1">
    <source>
        <dbReference type="ARBA" id="ARBA00004613"/>
    </source>
</evidence>
<dbReference type="NCBIfam" id="TIGR01643">
    <property type="entry name" value="YD_repeat_2x"/>
    <property type="match status" value="2"/>
</dbReference>
<dbReference type="NCBIfam" id="TIGR03696">
    <property type="entry name" value="Rhs_assc_core"/>
    <property type="match status" value="1"/>
</dbReference>
<feature type="region of interest" description="Disordered" evidence="4">
    <location>
        <begin position="2035"/>
        <end position="2108"/>
    </location>
</feature>
<gene>
    <name evidence="6" type="ORF">ACFOEK_07570</name>
</gene>
<keyword evidence="5" id="KW-0732">Signal</keyword>
<dbReference type="InterPro" id="IPR022385">
    <property type="entry name" value="Rhs_assc_core"/>
</dbReference>
<dbReference type="InterPro" id="IPR006530">
    <property type="entry name" value="YD"/>
</dbReference>
<sequence length="2287" mass="249720">MSLKRILLVLGCLTLTSGFAYSAEQNDFEVYFGDYNNDHATDILVRKPKKSILLPYEIEVELANSESTDYLLIQNEDGTYTVMSADAQGDVDNLIWGRYNGELIYQDIDGDGVDELLVSRTTGGTVALSLDGETVVGVSAKVSSNTLKGTSFIDIDGDGVLEAVKTSAEDSQISPAQSGSTPSSSLDQFIHTMGGHVGVGSSGAASYSLPVSLPEGVGGLVPSLGISYNSQGGNSNLGVGWSLGGFSQISRCKPTKASDGYNVAASYSNQERLCLDGQKLKLYSGTYHGNGSTYRTELDSYAKIQKVSESQFKVWSSDGLISTYGKPFQYNAAGTKAAVWMLTTIEDRLGNTITYSYNNSSTEVYPTGITYGHVTVDIDYRDILTPSNGMVLKDVHYYPGSNSVLSSSKIIEGITVKASNNLVDNYSFDYSLSPKSDRTRLDTIRHCFNSAKTVCSKPVDIQWNDADISFSSRQTVTSISKLDTNQLHLLDINGDGYRDLMWADEDNWKGMYVTEGVVTSSLMSQNIGRNAKEYSNLGRPIVTAINNDSSNQTSILSPTDDWIAACIVNGNVRLAGPPGYNPCDDKETFPKDYFIWEIQVPNFASNTTGTGIVAYNSGEAPLIYDVNGDGLPDVVTLIPDYWQEFLRNYSKFCIGRPSHSSCSSDSGKRITERYKTIGDMAVLLRTPEGPDHYFEYFIDNVPDGLSLTDAMPFDYQGDGHLEFLVPIKDSDSNTTSWKIVDVAADGQSAAFNNVSLPVGAGWSRSYVDSITGEITSRTVNGNGRLLDINSDGLADFVQKEMENGSARWYVHLNKGGTFHSKLSLNINFDVDPYNLGVMDYEGDGRPDLIFDTGSNIKVVSISTSLDNGSVRVHSKVQSFASQGAMHFSPSVYRDLRNTKASDLKLTSIKPLYVDFDGNGLTDILYGKGNTLYLYKRNGEPADLVASIDQGLSNKVAIEYSTLGDQTVHDAHHEGNDRGYPNRLVRESLPVVYKVTRPTGVKNTYTNQEYLSTDTYTYYGARANMEGRGFLGFKQVKTFNNLSGGVSLITKYRHFPLTGMVSNVEEKRYSTLLKSRSNNWQTTTIGSGANKRFVNYLVSSETKAYESNGDLAGISKQTNSGFNSTYGVMTSSVSQARSASDTLVSQVSTTLSDYDKDLTNWLFGFPKEVSTTSKVVSSQLGTTDTKSSTSKSSRYQSTNLVGSTTANVGTSAELTSTNGYTSTGALSSVITSGSGFTTRTDLSSSNFKHGILPQTVTNALGMSTNVIYDDRFGVPLQYTDANGLVTKVKYNVAGNPIAEIAADGTQSRIYKRECTSNCPDNAVWALTTIVTNHNAVGLGAPVTTQYFDVQGRVIKESSTLPDGSVSHIDFVFDHIGRLFKQSLPYSSGTPKYVTYSNYDALNRPLTVSYPNGTTVRHSYQLSGDLLLHTSTTTVTKTGGSNKTQIRKEYYDAAGMLVKTEDSAGTETEYAYDGNGNLRWSQVNGDDKTVVNVTYNDAGFRTSLEDPNTGETSFTYDALGRMLTQKDARNRTLSYTYDKLDRIKTEVADGITTTYVYDVGSKAKGLLSTVSLSNNQYKANFSYDGFSRLVSESYELKGQPARNFEYKYDAYSRMVEQSYPSGIKAGYQYNHAGALNAIFNPVNEQTYWAWNKVDHFGNITEEVFGNGVVTTKSYDPNSGSVVDVDTTNKAGVSLQNLTFKRDSIGNLIQRTQNGIAENFSYDNLNRLTASQGVTYQYDALGNITQKSNVSDVNGYKYNNKVHQVSQITRAGVTTNYTYDAAGNMVKRGSTQLTYNSFNKPTLIQDGALKTKFEYGPSWARYYREDIKNSQIKRQTYYLNGGDYEETYDVASGTIKSKQRFGDKVQLVETTKPGQLKGDIDVQYLHKDHLGSIDVISNEAGQMLNSMTFEPFGERRQQRPSDLLMGPELEKILYDTTTDGFTGHEMLDDFGLIHMNGRIYDPQIGRFLSADPFVQAPEFSQSFNRYSYVWNNPLNAADPSGYYYVPETNTIVITAPALPDEPPLLPIDRIQIGIDRTIGNNPIPTNPNWDLPEFGGGGDRTSNPVPDRNQTKPKPKPKKKPKKKLTNVPEQENSEFSFGAQPTLPRQSGSVAQKAGSPVAIPLPGLGTSTGSLGELTKWLGSRLLGVFALAIVDGGLGDSSVYRYYHGTGESSAAALLAGLPLSVQAATSKHIDGQVGFYMADNYDAAFFFASRRLSRGEGFAVVEFALTAKAQSVLFESGATLTPIPQNAGGGFIPGNELYIPPTAFGVFDGLRASGQITAVPAVDPLD</sequence>
<dbReference type="InterPro" id="IPR003284">
    <property type="entry name" value="Sal_SpvB"/>
</dbReference>
<feature type="compositionally biased region" description="Basic residues" evidence="4">
    <location>
        <begin position="2068"/>
        <end position="2082"/>
    </location>
</feature>
<dbReference type="EMBL" id="JBHRSZ010000002">
    <property type="protein sequence ID" value="MFC3150881.1"/>
    <property type="molecule type" value="Genomic_DNA"/>
</dbReference>
<feature type="compositionally biased region" description="Low complexity" evidence="4">
    <location>
        <begin position="174"/>
        <end position="185"/>
    </location>
</feature>
<dbReference type="SUPFAM" id="SSF69318">
    <property type="entry name" value="Integrin alpha N-terminal domain"/>
    <property type="match status" value="2"/>
</dbReference>
<evidence type="ECO:0000256" key="5">
    <source>
        <dbReference type="SAM" id="SignalP"/>
    </source>
</evidence>
<protein>
    <submittedName>
        <fullName evidence="6">RHS repeat-associated core domain-containing protein</fullName>
    </submittedName>
</protein>
<comment type="caution">
    <text evidence="6">The sequence shown here is derived from an EMBL/GenBank/DDBJ whole genome shotgun (WGS) entry which is preliminary data.</text>
</comment>
<feature type="compositionally biased region" description="Low complexity" evidence="4">
    <location>
        <begin position="1173"/>
        <end position="1192"/>
    </location>
</feature>
<dbReference type="InterPro" id="IPR031325">
    <property type="entry name" value="RHS_repeat"/>
</dbReference>
<feature type="compositionally biased region" description="Low complexity" evidence="4">
    <location>
        <begin position="2035"/>
        <end position="2045"/>
    </location>
</feature>
<accession>A0ABV7HH61</accession>
<evidence type="ECO:0000256" key="2">
    <source>
        <dbReference type="ARBA" id="ARBA00022525"/>
    </source>
</evidence>
<comment type="subcellular location">
    <subcellularLocation>
        <location evidence="1">Secreted</location>
    </subcellularLocation>
</comment>
<keyword evidence="7" id="KW-1185">Reference proteome</keyword>
<evidence type="ECO:0000256" key="4">
    <source>
        <dbReference type="SAM" id="MobiDB-lite"/>
    </source>
</evidence>
<dbReference type="InterPro" id="IPR050708">
    <property type="entry name" value="T6SS_VgrG/RHS"/>
</dbReference>
<evidence type="ECO:0000313" key="6">
    <source>
        <dbReference type="EMBL" id="MFC3150881.1"/>
    </source>
</evidence>
<feature type="region of interest" description="Disordered" evidence="4">
    <location>
        <begin position="1173"/>
        <end position="1197"/>
    </location>
</feature>
<dbReference type="RefSeq" id="WP_386718500.1">
    <property type="nucleotide sequence ID" value="NZ_JBHRSZ010000002.1"/>
</dbReference>
<feature type="chain" id="PRO_5047184688" evidence="5">
    <location>
        <begin position="23"/>
        <end position="2287"/>
    </location>
</feature>
<name>A0ABV7HH61_9GAMM</name>
<reference evidence="7" key="1">
    <citation type="journal article" date="2019" name="Int. J. Syst. Evol. Microbiol.">
        <title>The Global Catalogue of Microorganisms (GCM) 10K type strain sequencing project: providing services to taxonomists for standard genome sequencing and annotation.</title>
        <authorList>
            <consortium name="The Broad Institute Genomics Platform"/>
            <consortium name="The Broad Institute Genome Sequencing Center for Infectious Disease"/>
            <person name="Wu L."/>
            <person name="Ma J."/>
        </authorList>
    </citation>
    <scope>NUCLEOTIDE SEQUENCE [LARGE SCALE GENOMIC DNA]</scope>
    <source>
        <strain evidence="7">KCTC 52438</strain>
    </source>
</reference>
<dbReference type="Gene3D" id="2.180.10.10">
    <property type="entry name" value="RHS repeat-associated core"/>
    <property type="match status" value="2"/>
</dbReference>
<dbReference type="PANTHER" id="PTHR32305">
    <property type="match status" value="1"/>
</dbReference>
<feature type="signal peptide" evidence="5">
    <location>
        <begin position="1"/>
        <end position="22"/>
    </location>
</feature>
<feature type="region of interest" description="Disordered" evidence="4">
    <location>
        <begin position="166"/>
        <end position="185"/>
    </location>
</feature>
<keyword evidence="2" id="KW-0964">Secreted</keyword>
<dbReference type="Proteomes" id="UP001595476">
    <property type="component" value="Unassembled WGS sequence"/>
</dbReference>
<organism evidence="6 7">
    <name type="scientific">Litoribrevibacter euphylliae</name>
    <dbReference type="NCBI Taxonomy" id="1834034"/>
    <lineage>
        <taxon>Bacteria</taxon>
        <taxon>Pseudomonadati</taxon>
        <taxon>Pseudomonadota</taxon>
        <taxon>Gammaproteobacteria</taxon>
        <taxon>Oceanospirillales</taxon>
        <taxon>Oceanospirillaceae</taxon>
        <taxon>Litoribrevibacter</taxon>
    </lineage>
</organism>
<keyword evidence="3" id="KW-0843">Virulence</keyword>
<evidence type="ECO:0000256" key="3">
    <source>
        <dbReference type="ARBA" id="ARBA00023026"/>
    </source>
</evidence>
<dbReference type="Pfam" id="PF05593">
    <property type="entry name" value="RHS_repeat"/>
    <property type="match status" value="2"/>
</dbReference>
<dbReference type="Pfam" id="PF03534">
    <property type="entry name" value="SpvB"/>
    <property type="match status" value="1"/>
</dbReference>
<evidence type="ECO:0000313" key="7">
    <source>
        <dbReference type="Proteomes" id="UP001595476"/>
    </source>
</evidence>
<proteinExistence type="predicted"/>